<dbReference type="STRING" id="448386.A0A2V3IVS7"/>
<keyword evidence="2" id="KW-1185">Reference proteome</keyword>
<reference evidence="1 2" key="1">
    <citation type="journal article" date="2018" name="Mol. Biol. Evol.">
        <title>Analysis of the draft genome of the red seaweed Gracilariopsis chorda provides insights into genome size evolution in Rhodophyta.</title>
        <authorList>
            <person name="Lee J."/>
            <person name="Yang E.C."/>
            <person name="Graf L."/>
            <person name="Yang J.H."/>
            <person name="Qiu H."/>
            <person name="Zel Zion U."/>
            <person name="Chan C.X."/>
            <person name="Stephens T.G."/>
            <person name="Weber A.P.M."/>
            <person name="Boo G.H."/>
            <person name="Boo S.M."/>
            <person name="Kim K.M."/>
            <person name="Shin Y."/>
            <person name="Jung M."/>
            <person name="Lee S.J."/>
            <person name="Yim H.S."/>
            <person name="Lee J.H."/>
            <person name="Bhattacharya D."/>
            <person name="Yoon H.S."/>
        </authorList>
    </citation>
    <scope>NUCLEOTIDE SEQUENCE [LARGE SCALE GENOMIC DNA]</scope>
    <source>
        <strain evidence="1 2">SKKU-2015</strain>
        <tissue evidence="1">Whole body</tissue>
    </source>
</reference>
<organism evidence="1 2">
    <name type="scientific">Gracilariopsis chorda</name>
    <dbReference type="NCBI Taxonomy" id="448386"/>
    <lineage>
        <taxon>Eukaryota</taxon>
        <taxon>Rhodophyta</taxon>
        <taxon>Florideophyceae</taxon>
        <taxon>Rhodymeniophycidae</taxon>
        <taxon>Gracilariales</taxon>
        <taxon>Gracilariaceae</taxon>
        <taxon>Gracilariopsis</taxon>
    </lineage>
</organism>
<proteinExistence type="predicted"/>
<name>A0A2V3IVS7_9FLOR</name>
<gene>
    <name evidence="1" type="ORF">BWQ96_04006</name>
</gene>
<evidence type="ECO:0000313" key="1">
    <source>
        <dbReference type="EMBL" id="PXF46221.1"/>
    </source>
</evidence>
<dbReference type="Proteomes" id="UP000247409">
    <property type="component" value="Unassembled WGS sequence"/>
</dbReference>
<protein>
    <submittedName>
        <fullName evidence="1">Uncharacterized protein</fullName>
    </submittedName>
</protein>
<dbReference type="SUPFAM" id="SSF52540">
    <property type="entry name" value="P-loop containing nucleoside triphosphate hydrolases"/>
    <property type="match status" value="1"/>
</dbReference>
<dbReference type="EMBL" id="NBIV01000042">
    <property type="protein sequence ID" value="PXF46221.1"/>
    <property type="molecule type" value="Genomic_DNA"/>
</dbReference>
<dbReference type="OrthoDB" id="4322at2759"/>
<dbReference type="Gene3D" id="3.40.50.300">
    <property type="entry name" value="P-loop containing nucleotide triphosphate hydrolases"/>
    <property type="match status" value="1"/>
</dbReference>
<dbReference type="AlphaFoldDB" id="A0A2V3IVS7"/>
<sequence length="469" mass="53471">MDGNDSIDREKILAALVPLVESEVPELSETQPDTTASSEPVLREIRPRQILGPVPKPNILSAVHTWLSHRNLSLEDLQTGIGLCRILELEDNPPEGFRAGYNLFREGAVFMNISPENVPSLLDIRLQRNWPKLLCCVAHVASHKDQEEWDACLEAAGATHPSNWRDVMRNERWQGDEIARQIATLAGSHCTFIVAGTQGSGKSATLQTLLSRTLLPPSNPFTFHDPHERMSESEQLEADKRRHLAAVNWPNFPISDNMPFGSMKTDFAHVKVDDAVLSFVELPEMGVAFDEVNNNEDVVYLEHGTFEEVMQDVQGENAHVVLLVERLDEFCETSFRSHVRKVRRLFGNEMFYRMIVILTHAHSHPTGELSYEIWVFDQIRRVRESLRKVWKRGPKVPVVLFENSERCPLINGRRRLRDGTDFVDQFLSCLEQALKEGEEDFQLVPTPSKKWWEQYVVIGIAALLLSRLQ</sequence>
<dbReference type="InterPro" id="IPR027417">
    <property type="entry name" value="P-loop_NTPase"/>
</dbReference>
<comment type="caution">
    <text evidence="1">The sequence shown here is derived from an EMBL/GenBank/DDBJ whole genome shotgun (WGS) entry which is preliminary data.</text>
</comment>
<evidence type="ECO:0000313" key="2">
    <source>
        <dbReference type="Proteomes" id="UP000247409"/>
    </source>
</evidence>
<accession>A0A2V3IVS7</accession>